<keyword evidence="2" id="KW-1185">Reference proteome</keyword>
<accession>A0A8J3IXS1</accession>
<reference evidence="1" key="1">
    <citation type="submission" date="2020-10" db="EMBL/GenBank/DDBJ databases">
        <title>Taxonomic study of unclassified bacteria belonging to the class Ktedonobacteria.</title>
        <authorList>
            <person name="Yabe S."/>
            <person name="Wang C.M."/>
            <person name="Zheng Y."/>
            <person name="Sakai Y."/>
            <person name="Cavaletti L."/>
            <person name="Monciardini P."/>
            <person name="Donadio S."/>
        </authorList>
    </citation>
    <scope>NUCLEOTIDE SEQUENCE</scope>
    <source>
        <strain evidence="1">ID150040</strain>
    </source>
</reference>
<dbReference type="Gene3D" id="3.90.550.10">
    <property type="entry name" value="Spore Coat Polysaccharide Biosynthesis Protein SpsA, Chain A"/>
    <property type="match status" value="1"/>
</dbReference>
<proteinExistence type="predicted"/>
<protein>
    <submittedName>
        <fullName evidence="1">Uncharacterized protein</fullName>
    </submittedName>
</protein>
<dbReference type="AlphaFoldDB" id="A0A8J3IXS1"/>
<sequence length="422" mass="48701">MLIREETMAVHKAYFLHTNPRSWVRASLPKCCATAHETLQQMPDEQLQGLAWQQRDERLQAAVTACQERRWRETTGVDVADSYFTLVIPVYNEEQSLPSFFSTLMLADIPSSVHATIIFITNACHDSSNSLIDAFLARQGDVKEEMLRGDFLDSHINPYVKTVKLGNLTFMHVDTSTPGKGHALRTGNCIARSCGHTIAMCIDANDYIEPDAVRLLFHSAHRTFRRRPEHSDVVIFSGTGCGERRASSMKKIMDSVEVRKRHLIEDRSGYILGCLMAWNTEWLDSIGGPLGIALEDYALGVLARIYGYRIGVVEEARIWSYDANAFTDLLETRTRYVRGMLQVLYSLQYTAGAVKIVQRDSFYMRNWRERLRHLFRRSRQDILSFPRYLVTFLVWEYAIRRGRRDFWRDPENPTWKKIASTR</sequence>
<dbReference type="InterPro" id="IPR029044">
    <property type="entry name" value="Nucleotide-diphossugar_trans"/>
</dbReference>
<organism evidence="1 2">
    <name type="scientific">Reticulibacter mediterranei</name>
    <dbReference type="NCBI Taxonomy" id="2778369"/>
    <lineage>
        <taxon>Bacteria</taxon>
        <taxon>Bacillati</taxon>
        <taxon>Chloroflexota</taxon>
        <taxon>Ktedonobacteria</taxon>
        <taxon>Ktedonobacterales</taxon>
        <taxon>Reticulibacteraceae</taxon>
        <taxon>Reticulibacter</taxon>
    </lineage>
</organism>
<dbReference type="EMBL" id="BNJK01000002">
    <property type="protein sequence ID" value="GHO98011.1"/>
    <property type="molecule type" value="Genomic_DNA"/>
</dbReference>
<comment type="caution">
    <text evidence="1">The sequence shown here is derived from an EMBL/GenBank/DDBJ whole genome shotgun (WGS) entry which is preliminary data.</text>
</comment>
<gene>
    <name evidence="1" type="ORF">KSF_080590</name>
</gene>
<dbReference type="Proteomes" id="UP000597444">
    <property type="component" value="Unassembled WGS sequence"/>
</dbReference>
<dbReference type="SUPFAM" id="SSF53448">
    <property type="entry name" value="Nucleotide-diphospho-sugar transferases"/>
    <property type="match status" value="1"/>
</dbReference>
<name>A0A8J3IXS1_9CHLR</name>
<evidence type="ECO:0000313" key="1">
    <source>
        <dbReference type="EMBL" id="GHO98011.1"/>
    </source>
</evidence>
<evidence type="ECO:0000313" key="2">
    <source>
        <dbReference type="Proteomes" id="UP000597444"/>
    </source>
</evidence>